<reference evidence="1" key="2">
    <citation type="submission" date="2015-07" db="EMBL/GenBank/DDBJ databases">
        <title>Plasmids, circular viruses and viroids from rat gut.</title>
        <authorList>
            <person name="Jorgensen T.J."/>
            <person name="Hansen M.A."/>
            <person name="Xu Z."/>
            <person name="Tabak M.A."/>
            <person name="Sorensen S.J."/>
            <person name="Hansen L.H."/>
        </authorList>
    </citation>
    <scope>NUCLEOTIDE SEQUENCE</scope>
    <source>
        <strain evidence="1">RGRH1845</strain>
    </source>
</reference>
<organism evidence="1">
    <name type="scientific">uncultured prokaryote</name>
    <dbReference type="NCBI Taxonomy" id="198431"/>
    <lineage>
        <taxon>unclassified sequences</taxon>
        <taxon>environmental samples</taxon>
    </lineage>
</organism>
<dbReference type="AlphaFoldDB" id="A0A0H5QR15"/>
<sequence>MSYLLIHAETRADLLQDLDLIRTRLAEAQWWLNDHAGMRERLIALEHLRASQERLLRMSELLSHLPA</sequence>
<accession>A0A0H5QR15</accession>
<proteinExistence type="predicted"/>
<reference evidence="1" key="1">
    <citation type="submission" date="2015-06" db="EMBL/GenBank/DDBJ databases">
        <authorList>
            <person name="Joergensen T."/>
        </authorList>
    </citation>
    <scope>NUCLEOTIDE SEQUENCE</scope>
    <source>
        <strain evidence="1">RGRH1845</strain>
    </source>
</reference>
<dbReference type="EMBL" id="LN854339">
    <property type="protein sequence ID" value="CRY98102.1"/>
    <property type="molecule type" value="Genomic_DNA"/>
</dbReference>
<name>A0A0H5QR15_9ZZZZ</name>
<evidence type="ECO:0000313" key="1">
    <source>
        <dbReference type="EMBL" id="CRY98102.1"/>
    </source>
</evidence>
<protein>
    <submittedName>
        <fullName evidence="1">Uncharacterized protein</fullName>
    </submittedName>
</protein>